<dbReference type="InterPro" id="IPR027417">
    <property type="entry name" value="P-loop_NTPase"/>
</dbReference>
<comment type="caution">
    <text evidence="2">The sequence shown here is derived from an EMBL/GenBank/DDBJ whole genome shotgun (WGS) entry which is preliminary data.</text>
</comment>
<dbReference type="Gene3D" id="3.40.50.300">
    <property type="entry name" value="P-loop containing nucleotide triphosphate hydrolases"/>
    <property type="match status" value="1"/>
</dbReference>
<proteinExistence type="predicted"/>
<dbReference type="GO" id="GO:0005524">
    <property type="term" value="F:ATP binding"/>
    <property type="evidence" value="ECO:0007669"/>
    <property type="project" value="UniProtKB-KW"/>
</dbReference>
<feature type="non-terminal residue" evidence="2">
    <location>
        <position position="94"/>
    </location>
</feature>
<dbReference type="Proteomes" id="UP000567293">
    <property type="component" value="Unassembled WGS sequence"/>
</dbReference>
<dbReference type="PANTHER" id="PTHR43514:SF4">
    <property type="entry name" value="ABC TRANSPORTER I FAMILY MEMBER 10"/>
    <property type="match status" value="1"/>
</dbReference>
<organism evidence="2 3">
    <name type="scientific">Candidatus Acidiferrum panamense</name>
    <dbReference type="NCBI Taxonomy" id="2741543"/>
    <lineage>
        <taxon>Bacteria</taxon>
        <taxon>Pseudomonadati</taxon>
        <taxon>Acidobacteriota</taxon>
        <taxon>Terriglobia</taxon>
        <taxon>Candidatus Acidiferrales</taxon>
        <taxon>Candidatus Acidiferrum</taxon>
    </lineage>
</organism>
<accession>A0A7V8NRB1</accession>
<feature type="domain" description="ABC transporter" evidence="1">
    <location>
        <begin position="24"/>
        <end position="93"/>
    </location>
</feature>
<keyword evidence="3" id="KW-1185">Reference proteome</keyword>
<evidence type="ECO:0000313" key="2">
    <source>
        <dbReference type="EMBL" id="MBA0086092.1"/>
    </source>
</evidence>
<dbReference type="PANTHER" id="PTHR43514">
    <property type="entry name" value="ABC TRANSPORTER I FAMILY MEMBER 10"/>
    <property type="match status" value="1"/>
</dbReference>
<dbReference type="InterPro" id="IPR003439">
    <property type="entry name" value="ABC_transporter-like_ATP-bd"/>
</dbReference>
<dbReference type="InterPro" id="IPR050334">
    <property type="entry name" value="Molybdenum_import_ModC"/>
</dbReference>
<evidence type="ECO:0000259" key="1">
    <source>
        <dbReference type="Pfam" id="PF00005"/>
    </source>
</evidence>
<dbReference type="AlphaFoldDB" id="A0A7V8NRB1"/>
<keyword evidence="2" id="KW-0067">ATP-binding</keyword>
<gene>
    <name evidence="2" type="ORF">HRJ53_13975</name>
</gene>
<name>A0A7V8NRB1_9BACT</name>
<dbReference type="EMBL" id="JACDQQ010001352">
    <property type="protein sequence ID" value="MBA0086092.1"/>
    <property type="molecule type" value="Genomic_DNA"/>
</dbReference>
<keyword evidence="2" id="KW-0547">Nucleotide-binding</keyword>
<dbReference type="GO" id="GO:0016887">
    <property type="term" value="F:ATP hydrolysis activity"/>
    <property type="evidence" value="ECO:0007669"/>
    <property type="project" value="InterPro"/>
</dbReference>
<evidence type="ECO:0000313" key="3">
    <source>
        <dbReference type="Proteomes" id="UP000567293"/>
    </source>
</evidence>
<reference evidence="2" key="1">
    <citation type="submission" date="2020-06" db="EMBL/GenBank/DDBJ databases">
        <title>Legume-microbial interactions unlock mineral nutrients during tropical forest succession.</title>
        <authorList>
            <person name="Epihov D.Z."/>
        </authorList>
    </citation>
    <scope>NUCLEOTIDE SEQUENCE [LARGE SCALE GENOMIC DNA]</scope>
    <source>
        <strain evidence="2">Pan2503</strain>
    </source>
</reference>
<protein>
    <submittedName>
        <fullName evidence="2">ATP-binding cassette domain-containing protein</fullName>
    </submittedName>
</protein>
<dbReference type="Pfam" id="PF00005">
    <property type="entry name" value="ABC_tran"/>
    <property type="match status" value="1"/>
</dbReference>
<sequence length="94" mass="10503">MANELMCTCRKHLPSGFKLHASLHVPLDQAHVTVLFGPSGSGKSTLLRLLAGLDRPDEGSIQFRDETWFDSARGITVEPQQRRAGFLFQDYALF</sequence>
<dbReference type="SUPFAM" id="SSF52540">
    <property type="entry name" value="P-loop containing nucleoside triphosphate hydrolases"/>
    <property type="match status" value="1"/>
</dbReference>